<proteinExistence type="predicted"/>
<dbReference type="SUPFAM" id="SSF55298">
    <property type="entry name" value="YjgF-like"/>
    <property type="match status" value="1"/>
</dbReference>
<dbReference type="RefSeq" id="WP_196103075.1">
    <property type="nucleotide sequence ID" value="NZ_CP064942.1"/>
</dbReference>
<dbReference type="PANTHER" id="PTHR43857">
    <property type="entry name" value="BLR7761 PROTEIN"/>
    <property type="match status" value="1"/>
</dbReference>
<keyword evidence="2" id="KW-1185">Reference proteome</keyword>
<sequence>MGVKRLIGSGDSNEDAYGYSRAVVVGHTCWVSGTTARGDALMEGAGRQLRDAAATVEAALEEAGFRLDDVVRSTVYLTDMDDEPAVAEVHRELFGAARPSSTLVQVIALSPAEARVELEVTAAREHG</sequence>
<reference evidence="1 2" key="1">
    <citation type="submission" date="2020-11" db="EMBL/GenBank/DDBJ databases">
        <title>Description of Pontivivens ytuae sp. nov. isolated from deep sea sediment of Mariana Trench.</title>
        <authorList>
            <person name="Wang Z."/>
            <person name="Sun Q.-L."/>
            <person name="Xu X.-D."/>
            <person name="Tang Y.-Z."/>
            <person name="Zhang J."/>
        </authorList>
    </citation>
    <scope>NUCLEOTIDE SEQUENCE [LARGE SCALE GENOMIC DNA]</scope>
    <source>
        <strain evidence="1 2">MT2928</strain>
    </source>
</reference>
<evidence type="ECO:0000313" key="2">
    <source>
        <dbReference type="Proteomes" id="UP000594800"/>
    </source>
</evidence>
<gene>
    <name evidence="1" type="ORF">I0K15_19155</name>
</gene>
<dbReference type="EMBL" id="CP064942">
    <property type="protein sequence ID" value="QPH53866.1"/>
    <property type="molecule type" value="Genomic_DNA"/>
</dbReference>
<dbReference type="InterPro" id="IPR035959">
    <property type="entry name" value="RutC-like_sf"/>
</dbReference>
<evidence type="ECO:0000313" key="1">
    <source>
        <dbReference type="EMBL" id="QPH53866.1"/>
    </source>
</evidence>
<organism evidence="1 2">
    <name type="scientific">Pontivivens ytuae</name>
    <dbReference type="NCBI Taxonomy" id="2789856"/>
    <lineage>
        <taxon>Bacteria</taxon>
        <taxon>Pseudomonadati</taxon>
        <taxon>Pseudomonadota</taxon>
        <taxon>Alphaproteobacteria</taxon>
        <taxon>Rhodobacterales</taxon>
        <taxon>Paracoccaceae</taxon>
        <taxon>Pontivivens</taxon>
    </lineage>
</organism>
<dbReference type="PANTHER" id="PTHR43857:SF1">
    <property type="entry name" value="YJGH FAMILY PROTEIN"/>
    <property type="match status" value="1"/>
</dbReference>
<dbReference type="Gene3D" id="3.30.1330.40">
    <property type="entry name" value="RutC-like"/>
    <property type="match status" value="1"/>
</dbReference>
<name>A0A7S9LRA9_9RHOB</name>
<dbReference type="KEGG" id="poz:I0K15_19155"/>
<accession>A0A7S9LRA9</accession>
<dbReference type="Proteomes" id="UP000594800">
    <property type="component" value="Chromosome"/>
</dbReference>
<dbReference type="Pfam" id="PF01042">
    <property type="entry name" value="Ribonuc_L-PSP"/>
    <property type="match status" value="1"/>
</dbReference>
<dbReference type="InterPro" id="IPR006175">
    <property type="entry name" value="YjgF/YER057c/UK114"/>
</dbReference>
<protein>
    <submittedName>
        <fullName evidence="1">RidA family protein</fullName>
    </submittedName>
</protein>
<dbReference type="AlphaFoldDB" id="A0A7S9LRA9"/>